<evidence type="ECO:0000256" key="7">
    <source>
        <dbReference type="ARBA" id="ARBA00022962"/>
    </source>
</evidence>
<dbReference type="PROSITE" id="PS51278">
    <property type="entry name" value="GATASE_TYPE_2"/>
    <property type="match status" value="1"/>
</dbReference>
<keyword evidence="4 9" id="KW-0547">Nucleotide-binding</keyword>
<dbReference type="PANTHER" id="PTHR43284:SF1">
    <property type="entry name" value="ASPARAGINE SYNTHETASE"/>
    <property type="match status" value="1"/>
</dbReference>
<evidence type="ECO:0000313" key="13">
    <source>
        <dbReference type="Proteomes" id="UP000236311"/>
    </source>
</evidence>
<feature type="binding site" evidence="9">
    <location>
        <begin position="363"/>
        <end position="364"/>
    </location>
    <ligand>
        <name>ATP</name>
        <dbReference type="ChEBI" id="CHEBI:30616"/>
    </ligand>
</feature>
<comment type="catalytic activity">
    <reaction evidence="8">
        <text>L-aspartate + L-glutamine + ATP + H2O = L-asparagine + L-glutamate + AMP + diphosphate + H(+)</text>
        <dbReference type="Rhea" id="RHEA:12228"/>
        <dbReference type="ChEBI" id="CHEBI:15377"/>
        <dbReference type="ChEBI" id="CHEBI:15378"/>
        <dbReference type="ChEBI" id="CHEBI:29985"/>
        <dbReference type="ChEBI" id="CHEBI:29991"/>
        <dbReference type="ChEBI" id="CHEBI:30616"/>
        <dbReference type="ChEBI" id="CHEBI:33019"/>
        <dbReference type="ChEBI" id="CHEBI:58048"/>
        <dbReference type="ChEBI" id="CHEBI:58359"/>
        <dbReference type="ChEBI" id="CHEBI:456215"/>
        <dbReference type="EC" id="6.3.5.4"/>
    </reaction>
</comment>
<feature type="domain" description="Glutamine amidotransferase type-2" evidence="11">
    <location>
        <begin position="1"/>
        <end position="210"/>
    </location>
</feature>
<dbReference type="OrthoDB" id="9763290at2"/>
<evidence type="ECO:0000259" key="11">
    <source>
        <dbReference type="PROSITE" id="PS51278"/>
    </source>
</evidence>
<dbReference type="GO" id="GO:0006529">
    <property type="term" value="P:asparagine biosynthetic process"/>
    <property type="evidence" value="ECO:0007669"/>
    <property type="project" value="UniProtKB-KW"/>
</dbReference>
<dbReference type="InterPro" id="IPR033738">
    <property type="entry name" value="AsnB_N"/>
</dbReference>
<dbReference type="InterPro" id="IPR017932">
    <property type="entry name" value="GATase_2_dom"/>
</dbReference>
<dbReference type="NCBIfam" id="TIGR01536">
    <property type="entry name" value="asn_synth_AEB"/>
    <property type="match status" value="1"/>
</dbReference>
<evidence type="ECO:0000256" key="1">
    <source>
        <dbReference type="ARBA" id="ARBA00005187"/>
    </source>
</evidence>
<evidence type="ECO:0000256" key="10">
    <source>
        <dbReference type="PIRSR" id="PIRSR001589-3"/>
    </source>
</evidence>
<dbReference type="GO" id="GO:0004066">
    <property type="term" value="F:asparagine synthase (glutamine-hydrolyzing) activity"/>
    <property type="evidence" value="ECO:0007669"/>
    <property type="project" value="UniProtKB-EC"/>
</dbReference>
<proteinExistence type="inferred from homology"/>
<dbReference type="Gene3D" id="3.40.50.620">
    <property type="entry name" value="HUPs"/>
    <property type="match status" value="1"/>
</dbReference>
<name>A0A2K4ZCH6_9FIRM</name>
<keyword evidence="12" id="KW-0436">Ligase</keyword>
<evidence type="ECO:0000256" key="6">
    <source>
        <dbReference type="ARBA" id="ARBA00022888"/>
    </source>
</evidence>
<dbReference type="Proteomes" id="UP000236311">
    <property type="component" value="Unassembled WGS sequence"/>
</dbReference>
<feature type="binding site" evidence="9">
    <location>
        <position position="97"/>
    </location>
    <ligand>
        <name>L-glutamine</name>
        <dbReference type="ChEBI" id="CHEBI:58359"/>
    </ligand>
</feature>
<keyword evidence="6" id="KW-0028">Amino-acid biosynthesis</keyword>
<comment type="pathway">
    <text evidence="1">Amino-acid biosynthesis; L-asparagine biosynthesis; L-asparagine from L-aspartate (L-Gln route): step 1/1.</text>
</comment>
<keyword evidence="7" id="KW-0315">Glutamine amidotransferase</keyword>
<reference evidence="12 13" key="1">
    <citation type="submission" date="2018-01" db="EMBL/GenBank/DDBJ databases">
        <authorList>
            <person name="Gaut B.S."/>
            <person name="Morton B.R."/>
            <person name="Clegg M.T."/>
            <person name="Duvall M.R."/>
        </authorList>
    </citation>
    <scope>NUCLEOTIDE SEQUENCE [LARGE SCALE GENOMIC DNA]</scope>
    <source>
        <strain evidence="12">GP69</strain>
    </source>
</reference>
<keyword evidence="5 9" id="KW-0067">ATP-binding</keyword>
<dbReference type="InterPro" id="IPR001962">
    <property type="entry name" value="Asn_synthase"/>
</dbReference>
<evidence type="ECO:0000256" key="3">
    <source>
        <dbReference type="ARBA" id="ARBA00012737"/>
    </source>
</evidence>
<organism evidence="12 13">
    <name type="scientific">Acetatifactor muris</name>
    <dbReference type="NCBI Taxonomy" id="879566"/>
    <lineage>
        <taxon>Bacteria</taxon>
        <taxon>Bacillati</taxon>
        <taxon>Bacillota</taxon>
        <taxon>Clostridia</taxon>
        <taxon>Lachnospirales</taxon>
        <taxon>Lachnospiraceae</taxon>
        <taxon>Acetatifactor</taxon>
    </lineage>
</organism>
<accession>A0A2K4ZCH6</accession>
<feature type="site" description="Important for beta-aspartyl-AMP intermediate formation" evidence="10">
    <location>
        <position position="365"/>
    </location>
</feature>
<evidence type="ECO:0000256" key="9">
    <source>
        <dbReference type="PIRSR" id="PIRSR001589-2"/>
    </source>
</evidence>
<evidence type="ECO:0000313" key="12">
    <source>
        <dbReference type="EMBL" id="SOY28166.1"/>
    </source>
</evidence>
<gene>
    <name evidence="12" type="primary">asnB_1</name>
    <name evidence="12" type="ORF">AMURIS_00873</name>
</gene>
<dbReference type="InterPro" id="IPR006426">
    <property type="entry name" value="Asn_synth_AEB"/>
</dbReference>
<dbReference type="CDD" id="cd00712">
    <property type="entry name" value="AsnB"/>
    <property type="match status" value="1"/>
</dbReference>
<keyword evidence="13" id="KW-1185">Reference proteome</keyword>
<dbReference type="InterPro" id="IPR051786">
    <property type="entry name" value="ASN_synthetase/amidase"/>
</dbReference>
<dbReference type="InterPro" id="IPR029055">
    <property type="entry name" value="Ntn_hydrolases_N"/>
</dbReference>
<dbReference type="Pfam" id="PF13537">
    <property type="entry name" value="GATase_7"/>
    <property type="match status" value="1"/>
</dbReference>
<dbReference type="EMBL" id="OFSM01000004">
    <property type="protein sequence ID" value="SOY28166.1"/>
    <property type="molecule type" value="Genomic_DNA"/>
</dbReference>
<dbReference type="PIRSF" id="PIRSF001589">
    <property type="entry name" value="Asn_synthetase_glu-h"/>
    <property type="match status" value="1"/>
</dbReference>
<dbReference type="PANTHER" id="PTHR43284">
    <property type="entry name" value="ASPARAGINE SYNTHETASE (GLUTAMINE-HYDROLYZING)"/>
    <property type="match status" value="1"/>
</dbReference>
<dbReference type="SUPFAM" id="SSF56235">
    <property type="entry name" value="N-terminal nucleophile aminohydrolases (Ntn hydrolases)"/>
    <property type="match status" value="1"/>
</dbReference>
<evidence type="ECO:0000256" key="4">
    <source>
        <dbReference type="ARBA" id="ARBA00022741"/>
    </source>
</evidence>
<dbReference type="EC" id="6.3.5.4" evidence="3"/>
<dbReference type="AlphaFoldDB" id="A0A2K4ZCH6"/>
<dbReference type="InterPro" id="IPR014729">
    <property type="entry name" value="Rossmann-like_a/b/a_fold"/>
</dbReference>
<protein>
    <recommendedName>
        <fullName evidence="3">asparagine synthase (glutamine-hydrolyzing)</fullName>
        <ecNumber evidence="3">6.3.5.4</ecNumber>
    </recommendedName>
</protein>
<dbReference type="Gene3D" id="3.60.20.10">
    <property type="entry name" value="Glutamine Phosphoribosylpyrophosphate, subunit 1, domain 1"/>
    <property type="match status" value="1"/>
</dbReference>
<dbReference type="SUPFAM" id="SSF52402">
    <property type="entry name" value="Adenine nucleotide alpha hydrolases-like"/>
    <property type="match status" value="1"/>
</dbReference>
<evidence type="ECO:0000256" key="8">
    <source>
        <dbReference type="ARBA" id="ARBA00048741"/>
    </source>
</evidence>
<dbReference type="GO" id="GO:0005524">
    <property type="term" value="F:ATP binding"/>
    <property type="evidence" value="ECO:0007669"/>
    <property type="project" value="UniProtKB-KW"/>
</dbReference>
<keyword evidence="6" id="KW-0061">Asparagine biosynthesis</keyword>
<sequence length="608" mass="70406">MEVQRHRGPDDQGIVAFRYDGTVKEAETADKLYGEGNFDGGFGFNRLSIKDLSIEGHQPMLSGNKKVILVFNGEIYNDVELRKELINKGYNFRSTTDTEVILKMYEEYGFEQMIGRLNGMFAIVIMDLRTNFLYMARDRFGIKPLYYSDIDGKIYFASELKSLIQFKGFKRELDFDAFNARIIFSRPSDKVLLKNVNMLAPGWALIVSPDGNVRRWQFWNIDHYERQNKYKNIDDAIEALDCILADAVERQLVSDVKVGCQVSGGIDSTLVSYYANKADVPNLNAGVSIVDNTQAGRIEEHYIDIVSNTLNLEEHKFRMDEEFFINNYERASWCNDAPIYKPFFLSFYLLAKQAKNYVTVLMSGEGSDETAGGYGRFAAGVFQPFMSKFNLRSGSLKSYDSYAEYEVMSDSTILGFTAKDYDNTAELIENEIDRFNEFKGSNFTKHLKYETMYRLPESCLRQDKMTMASSIENRVPLLDNDVVDFIMELPESMLLHFKEGSPLEMGDNPFEWIDGKYIYKELLARKFGHDFVYRKKGIMVFDEKTLLACTGFKTLFYNKIFPSMKRRNVIDYDHIEKLYRNLAGLNKNEFNLMWRVIGLETWCQQFID</sequence>
<evidence type="ECO:0000256" key="2">
    <source>
        <dbReference type="ARBA" id="ARBA00005752"/>
    </source>
</evidence>
<evidence type="ECO:0000256" key="5">
    <source>
        <dbReference type="ARBA" id="ARBA00022840"/>
    </source>
</evidence>
<dbReference type="RefSeq" id="WP_103238288.1">
    <property type="nucleotide sequence ID" value="NZ_JANJZD010000004.1"/>
</dbReference>
<dbReference type="Pfam" id="PF00733">
    <property type="entry name" value="Asn_synthase"/>
    <property type="match status" value="1"/>
</dbReference>
<comment type="similarity">
    <text evidence="2">Belongs to the asparagine synthetase family.</text>
</comment>
<dbReference type="CDD" id="cd01991">
    <property type="entry name" value="Asn_synthase_B_C"/>
    <property type="match status" value="1"/>
</dbReference>